<feature type="coiled-coil region" evidence="6">
    <location>
        <begin position="196"/>
        <end position="223"/>
    </location>
</feature>
<feature type="compositionally biased region" description="Polar residues" evidence="7">
    <location>
        <begin position="1863"/>
        <end position="1874"/>
    </location>
</feature>
<keyword evidence="5" id="KW-0206">Cytoskeleton</keyword>
<evidence type="ECO:0000256" key="6">
    <source>
        <dbReference type="SAM" id="Coils"/>
    </source>
</evidence>
<feature type="coiled-coil region" evidence="6">
    <location>
        <begin position="864"/>
        <end position="912"/>
    </location>
</feature>
<dbReference type="InterPro" id="IPR028745">
    <property type="entry name" value="AKAP9/Pericentrin"/>
</dbReference>
<feature type="region of interest" description="Disordered" evidence="7">
    <location>
        <begin position="1855"/>
        <end position="1892"/>
    </location>
</feature>
<feature type="region of interest" description="Disordered" evidence="7">
    <location>
        <begin position="2108"/>
        <end position="2129"/>
    </location>
</feature>
<dbReference type="Proteomes" id="UP001239994">
    <property type="component" value="Unassembled WGS sequence"/>
</dbReference>
<evidence type="ECO:0000313" key="10">
    <source>
        <dbReference type="Proteomes" id="UP001239994"/>
    </source>
</evidence>
<feature type="coiled-coil region" evidence="6">
    <location>
        <begin position="1423"/>
        <end position="1531"/>
    </location>
</feature>
<dbReference type="GO" id="GO:0060090">
    <property type="term" value="F:molecular adaptor activity"/>
    <property type="evidence" value="ECO:0007669"/>
    <property type="project" value="InterPro"/>
</dbReference>
<feature type="compositionally biased region" description="Polar residues" evidence="7">
    <location>
        <begin position="2286"/>
        <end position="2296"/>
    </location>
</feature>
<evidence type="ECO:0000256" key="1">
    <source>
        <dbReference type="ARBA" id="ARBA00004300"/>
    </source>
</evidence>
<feature type="compositionally biased region" description="Low complexity" evidence="7">
    <location>
        <begin position="2459"/>
        <end position="2468"/>
    </location>
</feature>
<dbReference type="InterPro" id="IPR019528">
    <property type="entry name" value="PACT_domain"/>
</dbReference>
<evidence type="ECO:0000256" key="5">
    <source>
        <dbReference type="ARBA" id="ARBA00023212"/>
    </source>
</evidence>
<feature type="region of interest" description="Disordered" evidence="7">
    <location>
        <begin position="2455"/>
        <end position="2480"/>
    </location>
</feature>
<feature type="coiled-coil region" evidence="6">
    <location>
        <begin position="745"/>
        <end position="835"/>
    </location>
</feature>
<gene>
    <name evidence="9" type="ORF">P4O66_015880</name>
</gene>
<feature type="compositionally biased region" description="Polar residues" evidence="7">
    <location>
        <begin position="2469"/>
        <end position="2480"/>
    </location>
</feature>
<reference evidence="9" key="1">
    <citation type="submission" date="2023-03" db="EMBL/GenBank/DDBJ databases">
        <title>Electrophorus voltai genome.</title>
        <authorList>
            <person name="Bian C."/>
        </authorList>
    </citation>
    <scope>NUCLEOTIDE SEQUENCE</scope>
    <source>
        <strain evidence="9">CB-2022</strain>
        <tissue evidence="9">Muscle</tissue>
    </source>
</reference>
<dbReference type="EMBL" id="JAROKS010000022">
    <property type="protein sequence ID" value="KAK1788985.1"/>
    <property type="molecule type" value="Genomic_DNA"/>
</dbReference>
<dbReference type="GO" id="GO:0005737">
    <property type="term" value="C:cytoplasm"/>
    <property type="evidence" value="ECO:0007669"/>
    <property type="project" value="UniProtKB-ARBA"/>
</dbReference>
<feature type="coiled-coil region" evidence="6">
    <location>
        <begin position="2573"/>
        <end position="2654"/>
    </location>
</feature>
<evidence type="ECO:0000313" key="9">
    <source>
        <dbReference type="EMBL" id="KAK1788985.1"/>
    </source>
</evidence>
<evidence type="ECO:0000256" key="7">
    <source>
        <dbReference type="SAM" id="MobiDB-lite"/>
    </source>
</evidence>
<proteinExistence type="predicted"/>
<feature type="coiled-coil region" evidence="6">
    <location>
        <begin position="1060"/>
        <end position="1361"/>
    </location>
</feature>
<feature type="coiled-coil region" evidence="6">
    <location>
        <begin position="2331"/>
        <end position="2411"/>
    </location>
</feature>
<keyword evidence="10" id="KW-1185">Reference proteome</keyword>
<keyword evidence="2" id="KW-0963">Cytoplasm</keyword>
<sequence length="2759" mass="315355">MAVSHITVNMLILFCCIKDDPKSSKYQRFMDEMTEDCNHLIQSFSRVLGVEVVESLQCREDPVEPRDLTHQRLETCHLRELLVEARELYMRLQQLNQCVLSSHRRLMELQTSLNTSTDKSMQREEDFQRFSTTRPTLTRNYAPLPWRKADMGSHMEQGVEQRAELWAELTEEFQKQQELREEQHREEVEYVRTYYREQAREVEQRYTAEISLLQDRLQQLSRVHTLHSTSSASLPTLEQKEQFQTPFLQGSHQKLCELEQHSCDGALSVTQEQQSREEVIAKVIVQMAVDFAQQSERVRMGRMARESSTGTQTVAGAALPAGGNVEQLLEELRRRQEEVLLLTQKLEVPETPSTFPRPGVEQDQPSDSHITNKQGAELTGVVKRAEQSESAGRQHGPANMQNSGTQTEWLEEMTGFLSVFSLLPVHNLRKRGVDEEGNMKKEEDHGGDVMLELSSPHTEFSADVTTERNFLRRANERLRQVLVDVLKTTAAAEETIGRHVEGVLEADSRGQQPQHRDASTESYYGSETVADDASVWSAETETDQGLEMSQMMPGVELQLEREELQPERAELLLEKEEYLMSISTRLQIAVEKLLVVITGTTNQRVFTWGLCCLPEPPPSMDSYRTYWASAASTFPGPGWLESQEQDMYEVESRIPLPRPFSLSAALSERNAVVVRTHISHVHHPDGHLLRVVSKISLPTPPYTVIMCLESSSHTLSISLSPSQLEHARVTQTELMREKFTHGKEIAELLRRQDELQERLQEEAASRQQLTQQLQQAEGLIDGYSGERQALEEQVRERAQLQLQMEQELQVTSSRLRKLEQERQNLYNQQELLSRQQDAMRDRAGSRELCLVEAAGDLAPEADLLEQTEKLMKEKVDVARQAEKEHAELLQQVKHLEVELEEQVGRVAELEDVHRVETADLTQQIHALEKQLDHNRRFLDEQAMDREHERDVFQQEIQKLEQQLKNFPKPQSSKEQRHRELEELRSTLQEKTDCCSELLLRSERLQSDVEERNEEMERLECRVRELEQALITSTDGLHRVQETTQYASMDGRPDVSLEALLQTEREALDRKEKEIVNLEEQLEQFREELQNKSEEVQQLHMQLEIQKKEIYTQQQELVAQSNLQMVLEEKDREIALLNEQIAKPQPRDTSPENKEVEELGELVRELEAQVEYLRGEQERLKRNSEDQVEQLNSVIEKLQEELSHIEHKQSTQDEEDQDDACCHDEEEYDELKQKMDETTKELKTLKADHSSLLSKYESLQEEVMEREEVREREGVKESERLLVELEEALRDRTAALVVAQAQVQALEKSAASRVTDLNQRVEELEQCIEEKEVELKECRCQVEKARVDAETLHLKISQLEEKLREKVSVVMGQAQLESVPVQTKELHSETLLDKAKLVGSSAELEVENLRVQVKEPSVTPLKNMGLLTKKLRELEEGLSSMQKDQDLQKQLLTNSEQEVQEYQKRLAMLTELLNQMTLKSAEQTGHPAQVTQDRSRQMEGLLQELQEVKGQAAAMKEELDCCKERSQKLQEEMQVHDIALYRTLITLSLRALGVWASAELCRKDAMIDKLQTDVQKASKHGSEVDSSVMSELLKELQEVKDEAVCTQEELADLREKSQRLQEQIQTSGEVDSAELLQELQEVRGEAAATKEELNSYIERSIKLQEEIQLVDVGLWRAATLVHLQVRDGSIAELMDEIQQLRAASAQPGEGALGPVLPHSQSKKRAGRDHHSNSKGGSVAKDKPSLSRKNSCTQSETSALCPTSSAKGSEGVSFMDAGTQVELQEELEEVICKYMERIGQMQELHAAEIMDMENRHISESENLKRDNQRLEQECSALRASVHSLRLSETARLEHPTASQFRDGYTSDSSSDWSQRTGFEFRSTPEGARPDDPDLLPDRVKTLLREVHQEGMQVLSLSELPVPEGGQSGAQLPLQAWRKEREALLDTVESLKELLTQLQTCHHTQTHTQARASALYRKKHNPNTTLTPAHILTAAADWRAELLCAVQQVFMRERNVFKTALISHVDLLDNSDAVTHLNQLQRLLNDQDFRQQEALSSLHTAERSSLLAEISQLQAQLQHWQQDTELNLRQHHPVATTGLCKTWSSAGQEAEQLGTGRDMDVPVSESDSGRSPELELKIELAQTKLELEMSLKTQQKHLKEVDALRREVSAKAFELDSLSNQLQEEQRRVRELQWTVEREASRAERRQEGKREEVEDLRLALEEQQDFVAELSASLEKEREVLAQLTEERDELQVTSEAQQAQIREVSSALQREKELSTQLLSQLQHTQRPLQDSSTQGVEQAEASCGQVEEGVHSVEALLQTLQGQLTQKHSALVELMKQLEQQKLQAVQTQRAWEQERDGLSRVAAHDRSSLQEAQESAARLQRRAEELQARLDGERERGMRLEGERDQLQQRVSDLTEGMGEVELSRYTQQQAVQWEMGRKPSIRTHDWVLQQEAGDAYSRAPSARPSSHTGHTPATPTDTKNLDNVIARLQLIATKINSMTSDTTHRLPLEGPDRESLTWLQSNMQDVMSFLQEVPSVPPAVLENASLLAGGSSSSVLTERLLRQNAELTGFVSRLTEEKNDLRNQLLRLEEELRRQRHLAAHSFSRSGSQVPDRFSSEREAWSRERSRLEQSLRQAELELSHLRGEVRSATVRDLSVPDADNAVLKRIYGKYLRAESFRKALIYQKKYLILLLGGFQECEEATLSLITHMGGRPTHLGLEPWGHRHHGLTRFRSAVRVSIAISRYAVSTVTTALTVNQ</sequence>
<dbReference type="GO" id="GO:0005813">
    <property type="term" value="C:centrosome"/>
    <property type="evidence" value="ECO:0007669"/>
    <property type="project" value="UniProtKB-SubCell"/>
</dbReference>
<evidence type="ECO:0000256" key="2">
    <source>
        <dbReference type="ARBA" id="ARBA00022490"/>
    </source>
</evidence>
<dbReference type="PANTHER" id="PTHR44981">
    <property type="entry name" value="PERICENTRIN-LIKE PROTEIN, ISOFORM F"/>
    <property type="match status" value="1"/>
</dbReference>
<feature type="coiled-coil region" evidence="6">
    <location>
        <begin position="2172"/>
        <end position="2259"/>
    </location>
</feature>
<dbReference type="PANTHER" id="PTHR44981:SF1">
    <property type="entry name" value="A-KINASE ANCHOR PROTEIN 9"/>
    <property type="match status" value="1"/>
</dbReference>
<comment type="subcellular location">
    <subcellularLocation>
        <location evidence="1">Cytoplasm</location>
        <location evidence="1">Cytoskeleton</location>
        <location evidence="1">Microtubule organizing center</location>
        <location evidence="1">Centrosome</location>
    </subcellularLocation>
</comment>
<protein>
    <recommendedName>
        <fullName evidence="8">Pericentrin/AKAP-450 centrosomal targeting domain-containing protein</fullName>
    </recommendedName>
</protein>
<keyword evidence="4 6" id="KW-0175">Coiled coil</keyword>
<organism evidence="9 10">
    <name type="scientific">Electrophorus voltai</name>
    <dbReference type="NCBI Taxonomy" id="2609070"/>
    <lineage>
        <taxon>Eukaryota</taxon>
        <taxon>Metazoa</taxon>
        <taxon>Chordata</taxon>
        <taxon>Craniata</taxon>
        <taxon>Vertebrata</taxon>
        <taxon>Euteleostomi</taxon>
        <taxon>Actinopterygii</taxon>
        <taxon>Neopterygii</taxon>
        <taxon>Teleostei</taxon>
        <taxon>Ostariophysi</taxon>
        <taxon>Gymnotiformes</taxon>
        <taxon>Gymnotoidei</taxon>
        <taxon>Gymnotidae</taxon>
        <taxon>Electrophorus</taxon>
    </lineage>
</organism>
<keyword evidence="3" id="KW-0597">Phosphoprotein</keyword>
<evidence type="ECO:0000256" key="4">
    <source>
        <dbReference type="ARBA" id="ARBA00023054"/>
    </source>
</evidence>
<name>A0AAD9DNA5_9TELE</name>
<feature type="region of interest" description="Disordered" evidence="7">
    <location>
        <begin position="2278"/>
        <end position="2303"/>
    </location>
</feature>
<dbReference type="Pfam" id="PF10495">
    <property type="entry name" value="PACT_coil_coil"/>
    <property type="match status" value="1"/>
</dbReference>
<evidence type="ECO:0000259" key="8">
    <source>
        <dbReference type="Pfam" id="PF10495"/>
    </source>
</evidence>
<feature type="coiled-coil region" evidence="6">
    <location>
        <begin position="1811"/>
        <end position="1845"/>
    </location>
</feature>
<feature type="compositionally biased region" description="Polar residues" evidence="7">
    <location>
        <begin position="1745"/>
        <end position="1765"/>
    </location>
</feature>
<feature type="region of interest" description="Disordered" evidence="7">
    <location>
        <begin position="349"/>
        <end position="403"/>
    </location>
</feature>
<feature type="compositionally biased region" description="Polar residues" evidence="7">
    <location>
        <begin position="363"/>
        <end position="374"/>
    </location>
</feature>
<feature type="domain" description="Pericentrin/AKAP-450 centrosomal targeting" evidence="8">
    <location>
        <begin position="2672"/>
        <end position="2746"/>
    </location>
</feature>
<comment type="caution">
    <text evidence="9">The sequence shown here is derived from an EMBL/GenBank/DDBJ whole genome shotgun (WGS) entry which is preliminary data.</text>
</comment>
<feature type="coiled-coil region" evidence="6">
    <location>
        <begin position="1588"/>
        <end position="1665"/>
    </location>
</feature>
<accession>A0AAD9DNA5</accession>
<evidence type="ECO:0000256" key="3">
    <source>
        <dbReference type="ARBA" id="ARBA00022553"/>
    </source>
</evidence>
<feature type="region of interest" description="Disordered" evidence="7">
    <location>
        <begin position="1704"/>
        <end position="1768"/>
    </location>
</feature>
<feature type="coiled-coil region" evidence="6">
    <location>
        <begin position="942"/>
        <end position="1028"/>
    </location>
</feature>
<dbReference type="GO" id="GO:0007165">
    <property type="term" value="P:signal transduction"/>
    <property type="evidence" value="ECO:0007669"/>
    <property type="project" value="InterPro"/>
</dbReference>